<evidence type="ECO:0000313" key="4">
    <source>
        <dbReference type="Proteomes" id="UP000321393"/>
    </source>
</evidence>
<dbReference type="PANTHER" id="PTHR24559:SF444">
    <property type="entry name" value="REVERSE TRANSCRIPTASE DOMAIN-CONTAINING PROTEIN"/>
    <property type="match status" value="1"/>
</dbReference>
<organism evidence="2 4">
    <name type="scientific">Cucumis melo var. makuwa</name>
    <name type="common">Oriental melon</name>
    <dbReference type="NCBI Taxonomy" id="1194695"/>
    <lineage>
        <taxon>Eukaryota</taxon>
        <taxon>Viridiplantae</taxon>
        <taxon>Streptophyta</taxon>
        <taxon>Embryophyta</taxon>
        <taxon>Tracheophyta</taxon>
        <taxon>Spermatophyta</taxon>
        <taxon>Magnoliopsida</taxon>
        <taxon>eudicotyledons</taxon>
        <taxon>Gunneridae</taxon>
        <taxon>Pentapetalae</taxon>
        <taxon>rosids</taxon>
        <taxon>fabids</taxon>
        <taxon>Cucurbitales</taxon>
        <taxon>Cucurbitaceae</taxon>
        <taxon>Benincaseae</taxon>
        <taxon>Cucumis</taxon>
    </lineage>
</organism>
<dbReference type="InterPro" id="IPR000477">
    <property type="entry name" value="RT_dom"/>
</dbReference>
<proteinExistence type="predicted"/>
<protein>
    <submittedName>
        <fullName evidence="2">RNA-directed DNA polymerase-like protein</fullName>
    </submittedName>
</protein>
<dbReference type="SUPFAM" id="SSF56672">
    <property type="entry name" value="DNA/RNA polymerases"/>
    <property type="match status" value="1"/>
</dbReference>
<dbReference type="Proteomes" id="UP000321947">
    <property type="component" value="Unassembled WGS sequence"/>
</dbReference>
<evidence type="ECO:0000313" key="2">
    <source>
        <dbReference type="EMBL" id="KAA0062392.1"/>
    </source>
</evidence>
<dbReference type="Pfam" id="PF00078">
    <property type="entry name" value="RVT_1"/>
    <property type="match status" value="1"/>
</dbReference>
<dbReference type="CDD" id="cd01647">
    <property type="entry name" value="RT_LTR"/>
    <property type="match status" value="1"/>
</dbReference>
<evidence type="ECO:0000313" key="5">
    <source>
        <dbReference type="Proteomes" id="UP000321947"/>
    </source>
</evidence>
<dbReference type="Proteomes" id="UP000321393">
    <property type="component" value="Unassembled WGS sequence"/>
</dbReference>
<keyword evidence="2" id="KW-0695">RNA-directed DNA polymerase</keyword>
<dbReference type="EMBL" id="SSTE01004583">
    <property type="protein sequence ID" value="KAA0062392.1"/>
    <property type="molecule type" value="Genomic_DNA"/>
</dbReference>
<feature type="domain" description="Reverse transcriptase" evidence="1">
    <location>
        <begin position="2"/>
        <end position="99"/>
    </location>
</feature>
<dbReference type="InterPro" id="IPR043128">
    <property type="entry name" value="Rev_trsase/Diguanyl_cyclase"/>
</dbReference>
<gene>
    <name evidence="3" type="ORF">E5676_scaffold313G002170</name>
    <name evidence="2" type="ORF">E6C27_scaffold154G001700</name>
</gene>
<dbReference type="AlphaFoldDB" id="A0A5A7V2F4"/>
<dbReference type="Gene3D" id="3.30.70.270">
    <property type="match status" value="1"/>
</dbReference>
<dbReference type="EMBL" id="SSTD01003373">
    <property type="protein sequence ID" value="TYK26588.1"/>
    <property type="molecule type" value="Genomic_DNA"/>
</dbReference>
<dbReference type="OrthoDB" id="1686402at2759"/>
<sequence>MRFCIGYRVLNKVIVKNRYPLPKIDDLFDHLQGAIVFSKIDLRSEYHQLRIKDSDVSKTAFCSRYGQYEFIVMSFGLTNAPTVFVDLMNSVFKDFLDIFVMAMWCYGSGSFMIYSDVLGKRRWLELVKDYDCEMLYHPCDVNVVADALSKKVLHSIALITRQALLYRDFKRAEIAILVGEVTSQLAQLSVQLTLRPKIIVAQHNDPYLVEKCRLAEIRQADEFSISFNDRLLF</sequence>
<name>A0A5A7V2F4_CUCMM</name>
<reference evidence="4 5" key="1">
    <citation type="submission" date="2019-08" db="EMBL/GenBank/DDBJ databases">
        <title>Draft genome sequences of two oriental melons (Cucumis melo L. var makuwa).</title>
        <authorList>
            <person name="Kwon S.-Y."/>
        </authorList>
    </citation>
    <scope>NUCLEOTIDE SEQUENCE [LARGE SCALE GENOMIC DNA]</scope>
    <source>
        <strain evidence="5">cv. Chang Bougi</strain>
        <strain evidence="4">cv. SW 3</strain>
        <tissue evidence="2">Leaf</tissue>
    </source>
</reference>
<dbReference type="InterPro" id="IPR053134">
    <property type="entry name" value="RNA-dir_DNA_polymerase"/>
</dbReference>
<keyword evidence="2" id="KW-0548">Nucleotidyltransferase</keyword>
<dbReference type="InterPro" id="IPR043502">
    <property type="entry name" value="DNA/RNA_pol_sf"/>
</dbReference>
<keyword evidence="2" id="KW-0808">Transferase</keyword>
<dbReference type="Gene3D" id="3.10.10.10">
    <property type="entry name" value="HIV Type 1 Reverse Transcriptase, subunit A, domain 1"/>
    <property type="match status" value="1"/>
</dbReference>
<dbReference type="PANTHER" id="PTHR24559">
    <property type="entry name" value="TRANSPOSON TY3-I GAG-POL POLYPROTEIN"/>
    <property type="match status" value="1"/>
</dbReference>
<evidence type="ECO:0000259" key="1">
    <source>
        <dbReference type="Pfam" id="PF00078"/>
    </source>
</evidence>
<dbReference type="GO" id="GO:0003964">
    <property type="term" value="F:RNA-directed DNA polymerase activity"/>
    <property type="evidence" value="ECO:0007669"/>
    <property type="project" value="UniProtKB-KW"/>
</dbReference>
<comment type="caution">
    <text evidence="2">The sequence shown here is derived from an EMBL/GenBank/DDBJ whole genome shotgun (WGS) entry which is preliminary data.</text>
</comment>
<evidence type="ECO:0000313" key="3">
    <source>
        <dbReference type="EMBL" id="TYK26588.1"/>
    </source>
</evidence>
<accession>A0A5A7V2F4</accession>